<protein>
    <recommendedName>
        <fullName evidence="3">DUF488 domain-containing protein</fullName>
    </recommendedName>
</protein>
<keyword evidence="2" id="KW-1185">Reference proteome</keyword>
<sequence length="144" mass="16312">MQNPMGDELQLSTNRYQRFQPDQGAPVRTTVGAPRFPLPYDLAGFARLLAPTYGMLKMAEGPYRHIYLERLEAAGVDLISEQLAEIADYAGTDRLVLLCFCDLSAPPPDNWCHRRMFAAWWEDQTGRAVPELGERREPPALTLF</sequence>
<reference evidence="1 2" key="1">
    <citation type="submission" date="2021-01" db="EMBL/GenBank/DDBJ databases">
        <title>Genome sequencing of Micromonospora fiedleri MG-37.</title>
        <authorList>
            <person name="Moreland P.E.J."/>
            <person name="Stach J.E.M."/>
        </authorList>
    </citation>
    <scope>NUCLEOTIDE SEQUENCE [LARGE SCALE GENOMIC DNA]</scope>
    <source>
        <strain evidence="1 2">MG-37</strain>
    </source>
</reference>
<comment type="caution">
    <text evidence="1">The sequence shown here is derived from an EMBL/GenBank/DDBJ whole genome shotgun (WGS) entry which is preliminary data.</text>
</comment>
<accession>A0ABS1UWB0</accession>
<organism evidence="1 2">
    <name type="scientific">Micromonospora fiedleri</name>
    <dbReference type="NCBI Taxonomy" id="1157498"/>
    <lineage>
        <taxon>Bacteria</taxon>
        <taxon>Bacillati</taxon>
        <taxon>Actinomycetota</taxon>
        <taxon>Actinomycetes</taxon>
        <taxon>Micromonosporales</taxon>
        <taxon>Micromonosporaceae</taxon>
        <taxon>Micromonospora</taxon>
    </lineage>
</organism>
<dbReference type="EMBL" id="JAETXL010000015">
    <property type="protein sequence ID" value="MBL6280119.1"/>
    <property type="molecule type" value="Genomic_DNA"/>
</dbReference>
<gene>
    <name evidence="1" type="ORF">JMF97_28555</name>
</gene>
<name>A0ABS1UWB0_9ACTN</name>
<evidence type="ECO:0000313" key="2">
    <source>
        <dbReference type="Proteomes" id="UP000661193"/>
    </source>
</evidence>
<evidence type="ECO:0008006" key="3">
    <source>
        <dbReference type="Google" id="ProtNLM"/>
    </source>
</evidence>
<evidence type="ECO:0000313" key="1">
    <source>
        <dbReference type="EMBL" id="MBL6280119.1"/>
    </source>
</evidence>
<dbReference type="Proteomes" id="UP000661193">
    <property type="component" value="Unassembled WGS sequence"/>
</dbReference>
<proteinExistence type="predicted"/>